<evidence type="ECO:0000313" key="4">
    <source>
        <dbReference type="EMBL" id="QIS17864.1"/>
    </source>
</evidence>
<evidence type="ECO:0000256" key="2">
    <source>
        <dbReference type="SAM" id="Phobius"/>
    </source>
</evidence>
<feature type="domain" description="DUF8176" evidence="3">
    <location>
        <begin position="205"/>
        <end position="324"/>
    </location>
</feature>
<evidence type="ECO:0000259" key="3">
    <source>
        <dbReference type="Pfam" id="PF26527"/>
    </source>
</evidence>
<keyword evidence="2" id="KW-0812">Transmembrane</keyword>
<dbReference type="EMBL" id="CP046173">
    <property type="protein sequence ID" value="QIS17864.1"/>
    <property type="molecule type" value="Genomic_DNA"/>
</dbReference>
<feature type="compositionally biased region" description="Low complexity" evidence="1">
    <location>
        <begin position="191"/>
        <end position="205"/>
    </location>
</feature>
<evidence type="ECO:0000313" key="5">
    <source>
        <dbReference type="Proteomes" id="UP000500953"/>
    </source>
</evidence>
<feature type="region of interest" description="Disordered" evidence="1">
    <location>
        <begin position="111"/>
        <end position="135"/>
    </location>
</feature>
<reference evidence="4 5" key="1">
    <citation type="journal article" date="2019" name="ACS Chem. Biol.">
        <title>Identification and Mobilization of a Cryptic Antibiotic Biosynthesis Gene Locus from a Human-Pathogenic Nocardia Isolate.</title>
        <authorList>
            <person name="Herisse M."/>
            <person name="Ishida K."/>
            <person name="Porter J.L."/>
            <person name="Howden B."/>
            <person name="Hertweck C."/>
            <person name="Stinear T.P."/>
            <person name="Pidot S.J."/>
        </authorList>
    </citation>
    <scope>NUCLEOTIDE SEQUENCE [LARGE SCALE GENOMIC DNA]</scope>
    <source>
        <strain evidence="4 5">AUSMDU00012715</strain>
    </source>
</reference>
<dbReference type="InterPro" id="IPR058489">
    <property type="entry name" value="DUF8176"/>
</dbReference>
<dbReference type="AlphaFoldDB" id="A0A6G9YXC4"/>
<sequence>MTRSDPDDRDPEHGNPFELGLPMVRLPHHRPPRRRRSMRRGGRRRPNPTVGVPESLPDPEDPSDLSGDWEQWLDSGPRSPEPQQPPSETRAHLHVRDYGPADSEDTSLIPAIVDRSGGSPGPRLRHPRTTRRRERPNADKLIAVLIMLGVAVVVASVVLTVIHTANRRAASAPPPRTVQAPAPADLGASVAPTVAPTAPSTFTTADCQTRRTPDVVSGTDPGGTASGPDAILAFERAYYVQRSGYAARAVVTDDATVPPADQIQRGINKIPPNTRYCVQITRTTTNDQWEVRLTQQQPDQQPATFTQLVTTRTTADRTLITAIAPG</sequence>
<proteinExistence type="predicted"/>
<evidence type="ECO:0000256" key="1">
    <source>
        <dbReference type="SAM" id="MobiDB-lite"/>
    </source>
</evidence>
<dbReference type="Pfam" id="PF26527">
    <property type="entry name" value="DUF8176"/>
    <property type="match status" value="1"/>
</dbReference>
<accession>A0A6G9YXC4</accession>
<keyword evidence="2" id="KW-1133">Transmembrane helix</keyword>
<organism evidence="4 5">
    <name type="scientific">Nocardia terpenica</name>
    <dbReference type="NCBI Taxonomy" id="455432"/>
    <lineage>
        <taxon>Bacteria</taxon>
        <taxon>Bacillati</taxon>
        <taxon>Actinomycetota</taxon>
        <taxon>Actinomycetes</taxon>
        <taxon>Mycobacteriales</taxon>
        <taxon>Nocardiaceae</taxon>
        <taxon>Nocardia</taxon>
    </lineage>
</organism>
<dbReference type="Proteomes" id="UP000500953">
    <property type="component" value="Chromosome"/>
</dbReference>
<keyword evidence="2" id="KW-0472">Membrane</keyword>
<feature type="region of interest" description="Disordered" evidence="1">
    <location>
        <begin position="191"/>
        <end position="227"/>
    </location>
</feature>
<protein>
    <recommendedName>
        <fullName evidence="3">DUF8176 domain-containing protein</fullName>
    </recommendedName>
</protein>
<feature type="compositionally biased region" description="Basic residues" evidence="1">
    <location>
        <begin position="123"/>
        <end position="134"/>
    </location>
</feature>
<name>A0A6G9YXC4_9NOCA</name>
<feature type="transmembrane region" description="Helical" evidence="2">
    <location>
        <begin position="141"/>
        <end position="162"/>
    </location>
</feature>
<dbReference type="RefSeq" id="WP_167485215.1">
    <property type="nucleotide sequence ID" value="NZ_CP046173.1"/>
</dbReference>
<feature type="compositionally biased region" description="Basic and acidic residues" evidence="1">
    <location>
        <begin position="1"/>
        <end position="15"/>
    </location>
</feature>
<gene>
    <name evidence="4" type="ORF">F6W96_05585</name>
</gene>
<feature type="compositionally biased region" description="Basic residues" evidence="1">
    <location>
        <begin position="26"/>
        <end position="46"/>
    </location>
</feature>
<feature type="region of interest" description="Disordered" evidence="1">
    <location>
        <begin position="1"/>
        <end position="91"/>
    </location>
</feature>